<dbReference type="PATRIC" id="fig|314722.6.peg.2460"/>
<protein>
    <submittedName>
        <fullName evidence="1">Peptide ABC transporter permease</fullName>
    </submittedName>
</protein>
<sequence length="251" mass="27910">MARYQLLNNVAHKDLRVSTRFGTEFGDSLGMVQAFPTEFAELQREYPIFFRQGTDGEFQAVALLGFDHHENLFLQGGGWNASYLPGAIARGPFLIGFQEQEVDGQLRTEPVIHVDLDHPRVITGQGEPVFLGHGGNSPYLEHIIDVLRGINDGVQAGQAMFAAFQALELIQPMSLDVRFDDSHGVNLTGLYGIDRERLAALDPASLHELHRSGWLEGAYLVLASLYNMRRLIAEKQRRLREQDAAGQGRAA</sequence>
<name>A0A0E3UNU4_9GAMM</name>
<reference evidence="1 2" key="1">
    <citation type="journal article" date="2015" name="Genome Announc.">
        <title>Complete Genome Sequence of Pseudoxanthomonas suwonensis Strain J1, a Cellulose-Degrading Bacterium Isolated from Leaf- and Wood-Enriched Soil.</title>
        <authorList>
            <person name="Hou L."/>
            <person name="Jiang J."/>
            <person name="Xu Z."/>
            <person name="Zhou Y."/>
            <person name="Leung F.C."/>
        </authorList>
    </citation>
    <scope>NUCLEOTIDE SEQUENCE [LARGE SCALE GENOMIC DNA]</scope>
    <source>
        <strain evidence="1 2">J1</strain>
    </source>
</reference>
<proteinExistence type="predicted"/>
<dbReference type="Proteomes" id="UP000033067">
    <property type="component" value="Chromosome"/>
</dbReference>
<keyword evidence="2" id="KW-1185">Reference proteome</keyword>
<dbReference type="EMBL" id="CP011144">
    <property type="protein sequence ID" value="AKC87260.1"/>
    <property type="molecule type" value="Genomic_DNA"/>
</dbReference>
<dbReference type="OrthoDB" id="8888710at2"/>
<organism evidence="1 2">
    <name type="scientific">Pseudoxanthomonas suwonensis</name>
    <dbReference type="NCBI Taxonomy" id="314722"/>
    <lineage>
        <taxon>Bacteria</taxon>
        <taxon>Pseudomonadati</taxon>
        <taxon>Pseudomonadota</taxon>
        <taxon>Gammaproteobacteria</taxon>
        <taxon>Lysobacterales</taxon>
        <taxon>Lysobacteraceae</taxon>
        <taxon>Pseudoxanthomonas</taxon>
    </lineage>
</organism>
<dbReference type="InterPro" id="IPR010836">
    <property type="entry name" value="SapC"/>
</dbReference>
<dbReference type="KEGG" id="psuw:WQ53_11375"/>
<dbReference type="RefSeq" id="WP_052632455.1">
    <property type="nucleotide sequence ID" value="NZ_CP011144.1"/>
</dbReference>
<gene>
    <name evidence="1" type="ORF">WQ53_11375</name>
</gene>
<dbReference type="AlphaFoldDB" id="A0A0E3UNU4"/>
<evidence type="ECO:0000313" key="1">
    <source>
        <dbReference type="EMBL" id="AKC87260.1"/>
    </source>
</evidence>
<dbReference type="Pfam" id="PF07277">
    <property type="entry name" value="SapC"/>
    <property type="match status" value="1"/>
</dbReference>
<evidence type="ECO:0000313" key="2">
    <source>
        <dbReference type="Proteomes" id="UP000033067"/>
    </source>
</evidence>
<accession>A0A0E3UNU4</accession>